<name>A0ABY4BJR8_9FLAO</name>
<dbReference type="RefSeq" id="WP_243576477.1">
    <property type="nucleotide sequence ID" value="NZ_CP094529.1"/>
</dbReference>
<feature type="domain" description="Glycosyltransferase 2-like" evidence="1">
    <location>
        <begin position="4"/>
        <end position="171"/>
    </location>
</feature>
<sequence length="300" mass="34868">MKISVCIPVFNFDVRELITELKHQIQKDSLNAEIIVIDDASDSKFIQYNQEILNLCDGFVGLEKNIGRSKIRNLFLKYSHTDYLLFLDCDGQIISDDFLKKYFDFIELNLSSQVVYGGRIAPKKPLTPNNILRWRFAVERENLPLKKRIEKPYLSFQTNNFLISKNVFEEVPFNTSVKKYGYEDLIFAMDLKAKNIPIHHIENYILNNDVESNVVYLNKVAESIDNLALLLKDKTLHSKLSEIKIVKAYLFISKVPALKFAVAKILNSFEGYFIKNLRSQNPNLTFLDLYKLLLLIKRLS</sequence>
<dbReference type="InterPro" id="IPR001173">
    <property type="entry name" value="Glyco_trans_2-like"/>
</dbReference>
<dbReference type="Gene3D" id="3.90.550.10">
    <property type="entry name" value="Spore Coat Polysaccharide Biosynthesis Protein SpsA, Chain A"/>
    <property type="match status" value="1"/>
</dbReference>
<evidence type="ECO:0000259" key="1">
    <source>
        <dbReference type="Pfam" id="PF00535"/>
    </source>
</evidence>
<accession>A0ABY4BJR8</accession>
<keyword evidence="3" id="KW-1185">Reference proteome</keyword>
<dbReference type="InterPro" id="IPR029044">
    <property type="entry name" value="Nucleotide-diphossugar_trans"/>
</dbReference>
<dbReference type="CDD" id="cd00761">
    <property type="entry name" value="Glyco_tranf_GTA_type"/>
    <property type="match status" value="1"/>
</dbReference>
<dbReference type="Pfam" id="PF00535">
    <property type="entry name" value="Glycos_transf_2"/>
    <property type="match status" value="1"/>
</dbReference>
<gene>
    <name evidence="2" type="ORF">MTP08_14055</name>
</gene>
<protein>
    <submittedName>
        <fullName evidence="2">Glycosyltransferase</fullName>
    </submittedName>
</protein>
<dbReference type="SUPFAM" id="SSF53448">
    <property type="entry name" value="Nucleotide-diphospho-sugar transferases"/>
    <property type="match status" value="1"/>
</dbReference>
<dbReference type="InterPro" id="IPR050834">
    <property type="entry name" value="Glycosyltransf_2"/>
</dbReference>
<proteinExistence type="predicted"/>
<organism evidence="2 3">
    <name type="scientific">Chryseobacterium oryzae</name>
    <dbReference type="NCBI Taxonomy" id="2929799"/>
    <lineage>
        <taxon>Bacteria</taxon>
        <taxon>Pseudomonadati</taxon>
        <taxon>Bacteroidota</taxon>
        <taxon>Flavobacteriia</taxon>
        <taxon>Flavobacteriales</taxon>
        <taxon>Weeksellaceae</taxon>
        <taxon>Chryseobacterium group</taxon>
        <taxon>Chryseobacterium</taxon>
    </lineage>
</organism>
<evidence type="ECO:0000313" key="3">
    <source>
        <dbReference type="Proteomes" id="UP000831068"/>
    </source>
</evidence>
<dbReference type="EMBL" id="CP094529">
    <property type="protein sequence ID" value="UOE38156.1"/>
    <property type="molecule type" value="Genomic_DNA"/>
</dbReference>
<dbReference type="PANTHER" id="PTHR43685">
    <property type="entry name" value="GLYCOSYLTRANSFERASE"/>
    <property type="match status" value="1"/>
</dbReference>
<reference evidence="2 3" key="1">
    <citation type="submission" date="2022-03" db="EMBL/GenBank/DDBJ databases">
        <title>Chryseobacterium sp. isolated from the Andong Sikhe.</title>
        <authorList>
            <person name="Won M."/>
            <person name="Kim S.-J."/>
            <person name="Kwon S.-W."/>
        </authorList>
    </citation>
    <scope>NUCLEOTIDE SEQUENCE [LARGE SCALE GENOMIC DNA]</scope>
    <source>
        <strain evidence="2 3">ADR-1</strain>
    </source>
</reference>
<evidence type="ECO:0000313" key="2">
    <source>
        <dbReference type="EMBL" id="UOE38156.1"/>
    </source>
</evidence>
<dbReference type="PANTHER" id="PTHR43685:SF2">
    <property type="entry name" value="GLYCOSYLTRANSFERASE 2-LIKE DOMAIN-CONTAINING PROTEIN"/>
    <property type="match status" value="1"/>
</dbReference>
<dbReference type="Proteomes" id="UP000831068">
    <property type="component" value="Chromosome"/>
</dbReference>